<gene>
    <name evidence="3" type="ordered locus">sce2544</name>
</gene>
<sequence>MEHAASRRQCRSAVPWAKSRPVCAQPTPRPRERDGGSPLHRDASTARPPWRRPLALALAAAAVAVPALALLGPVAAILAGTRTAAACLASIEAPRGPALPDCRPEIRWFALPSRLPWTYRAASALAEELGVRAAVADYTDAAVGRPDGAALAGATEAVATAQAMVAAGTGRVTFDELGPARGAPSLGREAARLGDRRTLLSQPDRWTDWHVRVHTLRAALTEGDLQRALAIAKGYAAMEPRDEDLRTTTGAILCLGAGAEAKRGIELLTLNQDDRASRRYAGMARNWGEVRAVLVACAARAGVEPPPMPEAPEAGVADAVEVRLAQRARLAAARKDAVEATQRATRAIRDLLGSSAALDPEARGDLLAVVLAEDEALDAAEAAALARPDDDDEPAAGETGHDGVPARSEPRAPTGLPASSLRALDWLPERGLARPAIAGSLRARAAARAAELAAAPQISPSQADALRAAAGALALRAARELALEGDAPRAVDALDRLGSLAPELAPEAARALARSSVWALVGERDRALDLVERVDLAAAPPALRAAVLLQRAELLASRGRRRDAARAAVLADEEAAAARAVDPAGEAMPARAELALLDARSRWTRLSLALPPGDSPLRQGSPPAQLPADHAAAWPWVGFASLDAPWARDDQPALSRALSTWSAARDAPPPARRALRYAALRRRGDAPPALVPYAALSAQLLGDGEGDPEVWLDAFLALDASRFSLRRYAFARAEAARWRGDEGSAAAWQRRYDALRAVASDPARAEIARYLGI</sequence>
<feature type="compositionally biased region" description="Basic residues" evidence="1">
    <location>
        <begin position="1"/>
        <end position="10"/>
    </location>
</feature>
<protein>
    <submittedName>
        <fullName evidence="3">Uncharacterized protein</fullName>
    </submittedName>
</protein>
<keyword evidence="2" id="KW-0472">Membrane</keyword>
<proteinExistence type="predicted"/>
<dbReference type="AlphaFoldDB" id="A9G6J9"/>
<keyword evidence="2" id="KW-0812">Transmembrane</keyword>
<evidence type="ECO:0000256" key="1">
    <source>
        <dbReference type="SAM" id="MobiDB-lite"/>
    </source>
</evidence>
<name>A9G6J9_SORC5</name>
<evidence type="ECO:0000313" key="3">
    <source>
        <dbReference type="EMBL" id="CAN92703.1"/>
    </source>
</evidence>
<accession>A9G6J9</accession>
<feature type="region of interest" description="Disordered" evidence="1">
    <location>
        <begin position="383"/>
        <end position="419"/>
    </location>
</feature>
<feature type="transmembrane region" description="Helical" evidence="2">
    <location>
        <begin position="54"/>
        <end position="79"/>
    </location>
</feature>
<dbReference type="KEGG" id="scl:sce2544"/>
<feature type="region of interest" description="Disordered" evidence="1">
    <location>
        <begin position="1"/>
        <end position="46"/>
    </location>
</feature>
<dbReference type="Proteomes" id="UP000002139">
    <property type="component" value="Chromosome"/>
</dbReference>
<evidence type="ECO:0000256" key="2">
    <source>
        <dbReference type="SAM" id="Phobius"/>
    </source>
</evidence>
<keyword evidence="2" id="KW-1133">Transmembrane helix</keyword>
<organism evidence="3 4">
    <name type="scientific">Sorangium cellulosum (strain So ce56)</name>
    <name type="common">Polyangium cellulosum (strain So ce56)</name>
    <dbReference type="NCBI Taxonomy" id="448385"/>
    <lineage>
        <taxon>Bacteria</taxon>
        <taxon>Pseudomonadati</taxon>
        <taxon>Myxococcota</taxon>
        <taxon>Polyangia</taxon>
        <taxon>Polyangiales</taxon>
        <taxon>Polyangiaceae</taxon>
        <taxon>Sorangium</taxon>
    </lineage>
</organism>
<feature type="compositionally biased region" description="Basic and acidic residues" evidence="1">
    <location>
        <begin position="29"/>
        <end position="44"/>
    </location>
</feature>
<keyword evidence="4" id="KW-1185">Reference proteome</keyword>
<dbReference type="EMBL" id="AM746676">
    <property type="protein sequence ID" value="CAN92703.1"/>
    <property type="molecule type" value="Genomic_DNA"/>
</dbReference>
<evidence type="ECO:0000313" key="4">
    <source>
        <dbReference type="Proteomes" id="UP000002139"/>
    </source>
</evidence>
<dbReference type="STRING" id="448385.sce2544"/>
<reference evidence="3 4" key="1">
    <citation type="journal article" date="2007" name="Nat. Biotechnol.">
        <title>Complete genome sequence of the myxobacterium Sorangium cellulosum.</title>
        <authorList>
            <person name="Schneiker S."/>
            <person name="Perlova O."/>
            <person name="Kaiser O."/>
            <person name="Gerth K."/>
            <person name="Alici A."/>
            <person name="Altmeyer M.O."/>
            <person name="Bartels D."/>
            <person name="Bekel T."/>
            <person name="Beyer S."/>
            <person name="Bode E."/>
            <person name="Bode H.B."/>
            <person name="Bolten C.J."/>
            <person name="Choudhuri J.V."/>
            <person name="Doss S."/>
            <person name="Elnakady Y.A."/>
            <person name="Frank B."/>
            <person name="Gaigalat L."/>
            <person name="Goesmann A."/>
            <person name="Groeger C."/>
            <person name="Gross F."/>
            <person name="Jelsbak L."/>
            <person name="Jelsbak L."/>
            <person name="Kalinowski J."/>
            <person name="Kegler C."/>
            <person name="Knauber T."/>
            <person name="Konietzny S."/>
            <person name="Kopp M."/>
            <person name="Krause L."/>
            <person name="Krug D."/>
            <person name="Linke B."/>
            <person name="Mahmud T."/>
            <person name="Martinez-Arias R."/>
            <person name="McHardy A.C."/>
            <person name="Merai M."/>
            <person name="Meyer F."/>
            <person name="Mormann S."/>
            <person name="Munoz-Dorado J."/>
            <person name="Perez J."/>
            <person name="Pradella S."/>
            <person name="Rachid S."/>
            <person name="Raddatz G."/>
            <person name="Rosenau F."/>
            <person name="Rueckert C."/>
            <person name="Sasse F."/>
            <person name="Scharfe M."/>
            <person name="Schuster S.C."/>
            <person name="Suen G."/>
            <person name="Treuner-Lange A."/>
            <person name="Velicer G.J."/>
            <person name="Vorholter F.-J."/>
            <person name="Weissman K.J."/>
            <person name="Welch R.D."/>
            <person name="Wenzel S.C."/>
            <person name="Whitworth D.E."/>
            <person name="Wilhelm S."/>
            <person name="Wittmann C."/>
            <person name="Bloecker H."/>
            <person name="Puehler A."/>
            <person name="Mueller R."/>
        </authorList>
    </citation>
    <scope>NUCLEOTIDE SEQUENCE [LARGE SCALE GENOMIC DNA]</scope>
    <source>
        <strain evidence="4">So ce56</strain>
    </source>
</reference>
<dbReference type="HOGENOM" id="CLU_361655_0_0_7"/>